<proteinExistence type="predicted"/>
<dbReference type="Proteomes" id="UP000887572">
    <property type="component" value="Unplaced"/>
</dbReference>
<evidence type="ECO:0000313" key="2">
    <source>
        <dbReference type="Proteomes" id="UP000887572"/>
    </source>
</evidence>
<protein>
    <submittedName>
        <fullName evidence="3">Uncharacterized protein</fullName>
    </submittedName>
</protein>
<accession>A0A914HDW9</accession>
<dbReference type="AlphaFoldDB" id="A0A914HDW9"/>
<feature type="region of interest" description="Disordered" evidence="1">
    <location>
        <begin position="365"/>
        <end position="440"/>
    </location>
</feature>
<organism evidence="2 3">
    <name type="scientific">Globodera rostochiensis</name>
    <name type="common">Golden nematode worm</name>
    <name type="synonym">Heterodera rostochiensis</name>
    <dbReference type="NCBI Taxonomy" id="31243"/>
    <lineage>
        <taxon>Eukaryota</taxon>
        <taxon>Metazoa</taxon>
        <taxon>Ecdysozoa</taxon>
        <taxon>Nematoda</taxon>
        <taxon>Chromadorea</taxon>
        <taxon>Rhabditida</taxon>
        <taxon>Tylenchina</taxon>
        <taxon>Tylenchomorpha</taxon>
        <taxon>Tylenchoidea</taxon>
        <taxon>Heteroderidae</taxon>
        <taxon>Heteroderinae</taxon>
        <taxon>Globodera</taxon>
    </lineage>
</organism>
<reference evidence="3" key="1">
    <citation type="submission" date="2022-11" db="UniProtKB">
        <authorList>
            <consortium name="WormBaseParasite"/>
        </authorList>
    </citation>
    <scope>IDENTIFICATION</scope>
</reference>
<evidence type="ECO:0000313" key="3">
    <source>
        <dbReference type="WBParaSite" id="Gr19_v10_g16239.t1"/>
    </source>
</evidence>
<name>A0A914HDW9_GLORO</name>
<feature type="compositionally biased region" description="Basic and acidic residues" evidence="1">
    <location>
        <begin position="365"/>
        <end position="402"/>
    </location>
</feature>
<keyword evidence="2" id="KW-1185">Reference proteome</keyword>
<dbReference type="WBParaSite" id="Gr19_v10_g16239.t1">
    <property type="protein sequence ID" value="Gr19_v10_g16239.t1"/>
    <property type="gene ID" value="Gr19_v10_g16239"/>
</dbReference>
<evidence type="ECO:0000256" key="1">
    <source>
        <dbReference type="SAM" id="MobiDB-lite"/>
    </source>
</evidence>
<sequence length="746" mass="82027">MNFFPDRADGLPPRVASFELGMGCMQLNFCDRDVHTECKRTGARVQMCKACNDEHMCNAKEVKNVQFASQLAIVRAMSQAGTKTERHGMPQEHKLLQQAPRAADHNRLQHALRASQQALRASEHNRLQQPAAVKIKTKGLTQPAAKKEILQKCLLGSEGNVQNVTCLQGELCTSVLCNIDGETAEVKTCAMPQFCAQTDSERICHGINRGKLLNCSQCDKDDCNAKSSFALLPTNKLPKGMSAKIKISSGIKQTTKMPKEAQIHDNNTGMFFQLVQQHQCVVGNQGIWERKFCPTQCATIVCGDRFKEKKNKVIKMCALSQDLCVEQASKMCNALFDHGESKVIRCAFCDGHLCNAKEAEVPKKLEEEEKDEKKGKEKEKEDNAKKGKVPKKLEEDEKKEKEKEEEEDNEKEAEVPKKLEEDKKKEKEKEEEKKKNDKKKEELIGAGRRCVLGYGNRMRSVICPMDSKCGVIACDVDAVVETLRICAPRTASEAFYERICEDYDENAKLAGYKSCEGDLCNGKGLLQAVPGDETTAVKCMVGTNSELYNHTCAAGCATITCRVGAEANSAEIVEVKTCGFPDVCNVAQNMLCKSFKDGQFVDCKHCLGHYCNGGLPEAETEKAADKELICLVGIGEKWSNRSCVVGNGAKVQKCATLVCNLGGKKELVIKTCAPADPNNEYWKKGGTASKECAKFNGTLVTGRGGNTCEGSMCNRATTTAVVQLQQLLFISCCSILSALITLKSIH</sequence>
<feature type="compositionally biased region" description="Basic and acidic residues" evidence="1">
    <location>
        <begin position="412"/>
        <end position="440"/>
    </location>
</feature>